<reference evidence="8" key="1">
    <citation type="submission" date="2019-05" db="EMBL/GenBank/DDBJ databases">
        <title>Metatranscriptomic reconstruction reveals RNA viruses with the potential to shape carbon cycling in soil.</title>
        <authorList>
            <person name="Starr E.P."/>
            <person name="Nuccio E."/>
            <person name="Pett-Ridge J."/>
            <person name="Banfield J.F."/>
            <person name="Firestone M.K."/>
        </authorList>
    </citation>
    <scope>NUCLEOTIDE SEQUENCE</scope>
    <source>
        <strain evidence="8">H4_Rhizo_Litter_19_scaffold_469</strain>
    </source>
</reference>
<protein>
    <recommendedName>
        <fullName evidence="9">Maturation</fullName>
    </recommendedName>
</protein>
<evidence type="ECO:0000256" key="5">
    <source>
        <dbReference type="ARBA" id="ARBA00023104"/>
    </source>
</evidence>
<accession>A0A514D6Z3</accession>
<evidence type="ECO:0000256" key="6">
    <source>
        <dbReference type="ARBA" id="ARBA00023296"/>
    </source>
</evidence>
<keyword evidence="2" id="KW-0945">Host-virus interaction</keyword>
<name>A0A514D6Z3_9VIRU</name>
<proteinExistence type="inferred from homology"/>
<evidence type="ECO:0000256" key="2">
    <source>
        <dbReference type="ARBA" id="ARBA00022581"/>
    </source>
</evidence>
<dbReference type="GO" id="GO:0044423">
    <property type="term" value="C:virion component"/>
    <property type="evidence" value="ECO:0007669"/>
    <property type="project" value="UniProtKB-KW"/>
</dbReference>
<organism evidence="8">
    <name type="scientific">Leviviridae sp</name>
    <dbReference type="NCBI Taxonomy" id="2027243"/>
    <lineage>
        <taxon>Viruses</taxon>
        <taxon>Riboviria</taxon>
        <taxon>Orthornavirae</taxon>
        <taxon>Lenarviricota</taxon>
        <taxon>Leviviricetes</taxon>
        <taxon>Norzivirales</taxon>
        <taxon>Fiersviridae</taxon>
    </lineage>
</organism>
<comment type="subcellular location">
    <subcellularLocation>
        <location evidence="1">Virion</location>
    </subcellularLocation>
</comment>
<keyword evidence="5" id="KW-1175">Viral attachment to host cell pilus</keyword>
<keyword evidence="6" id="KW-1160">Virus entry into host cell</keyword>
<evidence type="ECO:0000313" key="8">
    <source>
        <dbReference type="EMBL" id="QDH89347.1"/>
    </source>
</evidence>
<dbReference type="InterPro" id="IPR005563">
    <property type="entry name" value="A_protein"/>
</dbReference>
<dbReference type="GO" id="GO:0039666">
    <property type="term" value="P:virion attachment to host cell pilus"/>
    <property type="evidence" value="ECO:0007669"/>
    <property type="project" value="UniProtKB-KW"/>
</dbReference>
<evidence type="ECO:0000256" key="3">
    <source>
        <dbReference type="ARBA" id="ARBA00022804"/>
    </source>
</evidence>
<evidence type="ECO:0008006" key="9">
    <source>
        <dbReference type="Google" id="ProtNLM"/>
    </source>
</evidence>
<comment type="similarity">
    <text evidence="7">Belongs to the Leviviricetes maturation protein family.</text>
</comment>
<dbReference type="EMBL" id="MN034767">
    <property type="protein sequence ID" value="QDH89347.1"/>
    <property type="molecule type" value="Genomic_RNA"/>
</dbReference>
<keyword evidence="4" id="KW-0946">Virion</keyword>
<evidence type="ECO:0000256" key="1">
    <source>
        <dbReference type="ARBA" id="ARBA00004328"/>
    </source>
</evidence>
<evidence type="ECO:0000256" key="4">
    <source>
        <dbReference type="ARBA" id="ARBA00022844"/>
    </source>
</evidence>
<keyword evidence="3" id="KW-1161">Viral attachment to host cell</keyword>
<evidence type="ECO:0000256" key="7">
    <source>
        <dbReference type="ARBA" id="ARBA00035110"/>
    </source>
</evidence>
<dbReference type="Pfam" id="PF03863">
    <property type="entry name" value="Phage_mat-A"/>
    <property type="match status" value="1"/>
</dbReference>
<sequence length="422" mass="47688">MYYSNKPVSAYFYRERQTFTDLDPTVQKYFENWTASPDKFNSRSGGSSKDWKRAIAQRISASTGYSVEHWEVEKEPGYCIFDYTYKVTGRTYYNRILQDLTGFTNWPPFYAGDISDIDDQARTQFLSRCFRAQHTFQGGVFLGELREAVHMIRHPLDSLVGGMQQYLNALRRRKRKGIGHGRRLQKMIADTWLEYVFGWGPLLSDIDSGAQALANATTYRAPTKHVIGSAKKSEVVHGTYSDVISPDNQYYFVSYKPITKTEVEVKYIGGVYAKAGGDGISSNLADFGVDMRSFLPTLWELIPYSFLVDYISNVGQFVEGLSFMTSDLIYVTRTLKSTTERWASGFQTQNNIQHDDSFLIRNELFVPGSSRMAGSLYQRNDVLSSIGLPSLAFTLENLNFRRGANISALGAAAAATSRHLNS</sequence>
<gene>
    <name evidence="8" type="ORF">H4RhizoLitter19469_000004</name>
</gene>